<evidence type="ECO:0000256" key="6">
    <source>
        <dbReference type="ARBA" id="ARBA00023004"/>
    </source>
</evidence>
<dbReference type="InterPro" id="IPR006620">
    <property type="entry name" value="Pro_4_hyd_alph"/>
</dbReference>
<gene>
    <name evidence="8" type="ORF">NCTC13315_00338</name>
</gene>
<accession>A0A378HYG9</accession>
<reference evidence="8 9" key="1">
    <citation type="submission" date="2018-06" db="EMBL/GenBank/DDBJ databases">
        <authorList>
            <consortium name="Pathogen Informatics"/>
            <person name="Doyle S."/>
        </authorList>
    </citation>
    <scope>NUCLEOTIDE SEQUENCE [LARGE SCALE GENOMIC DNA]</scope>
    <source>
        <strain evidence="8 9">NCTC13315</strain>
    </source>
</reference>
<evidence type="ECO:0000256" key="3">
    <source>
        <dbReference type="ARBA" id="ARBA00022896"/>
    </source>
</evidence>
<keyword evidence="3" id="KW-0847">Vitamin C</keyword>
<evidence type="ECO:0000256" key="5">
    <source>
        <dbReference type="ARBA" id="ARBA00023002"/>
    </source>
</evidence>
<organism evidence="8 9">
    <name type="scientific">Legionella beliardensis</name>
    <dbReference type="NCBI Taxonomy" id="91822"/>
    <lineage>
        <taxon>Bacteria</taxon>
        <taxon>Pseudomonadati</taxon>
        <taxon>Pseudomonadota</taxon>
        <taxon>Gammaproteobacteria</taxon>
        <taxon>Legionellales</taxon>
        <taxon>Legionellaceae</taxon>
        <taxon>Legionella</taxon>
    </lineage>
</organism>
<dbReference type="InterPro" id="IPR005123">
    <property type="entry name" value="Oxoglu/Fe-dep_dioxygenase_dom"/>
</dbReference>
<dbReference type="OrthoDB" id="9783171at2"/>
<evidence type="ECO:0000313" key="9">
    <source>
        <dbReference type="Proteomes" id="UP000254968"/>
    </source>
</evidence>
<dbReference type="RefSeq" id="WP_115301613.1">
    <property type="nucleotide sequence ID" value="NZ_CAAAHO010000011.1"/>
</dbReference>
<proteinExistence type="predicted"/>
<keyword evidence="9" id="KW-1185">Reference proteome</keyword>
<dbReference type="PROSITE" id="PS51471">
    <property type="entry name" value="FE2OG_OXY"/>
    <property type="match status" value="1"/>
</dbReference>
<dbReference type="Gene3D" id="2.60.120.620">
    <property type="entry name" value="q2cbj1_9rhob like domain"/>
    <property type="match status" value="1"/>
</dbReference>
<dbReference type="PANTHER" id="PTHR12907">
    <property type="entry name" value="EGL NINE HOMOLOG-RELATED"/>
    <property type="match status" value="1"/>
</dbReference>
<dbReference type="GO" id="GO:0071456">
    <property type="term" value="P:cellular response to hypoxia"/>
    <property type="evidence" value="ECO:0007669"/>
    <property type="project" value="TreeGrafter"/>
</dbReference>
<dbReference type="PANTHER" id="PTHR12907:SF26">
    <property type="entry name" value="HIF PROLYL HYDROXYLASE, ISOFORM C"/>
    <property type="match status" value="1"/>
</dbReference>
<keyword evidence="6" id="KW-0408">Iron</keyword>
<dbReference type="InterPro" id="IPR051559">
    <property type="entry name" value="HIF_prolyl_hydroxylases"/>
</dbReference>
<dbReference type="SMART" id="SM00702">
    <property type="entry name" value="P4Hc"/>
    <property type="match status" value="1"/>
</dbReference>
<comment type="cofactor">
    <cofactor evidence="1">
        <name>L-ascorbate</name>
        <dbReference type="ChEBI" id="CHEBI:38290"/>
    </cofactor>
</comment>
<dbReference type="InterPro" id="IPR044862">
    <property type="entry name" value="Pro_4_hyd_alph_FE2OG_OXY"/>
</dbReference>
<evidence type="ECO:0000256" key="1">
    <source>
        <dbReference type="ARBA" id="ARBA00001961"/>
    </source>
</evidence>
<dbReference type="AlphaFoldDB" id="A0A378HYG9"/>
<keyword evidence="5" id="KW-0560">Oxidoreductase</keyword>
<evidence type="ECO:0000313" key="8">
    <source>
        <dbReference type="EMBL" id="STX27822.1"/>
    </source>
</evidence>
<dbReference type="GO" id="GO:0031418">
    <property type="term" value="F:L-ascorbic acid binding"/>
    <property type="evidence" value="ECO:0007669"/>
    <property type="project" value="UniProtKB-KW"/>
</dbReference>
<evidence type="ECO:0000256" key="2">
    <source>
        <dbReference type="ARBA" id="ARBA00022723"/>
    </source>
</evidence>
<name>A0A378HYG9_9GAMM</name>
<keyword evidence="4" id="KW-0223">Dioxygenase</keyword>
<dbReference type="Pfam" id="PF13640">
    <property type="entry name" value="2OG-FeII_Oxy_3"/>
    <property type="match status" value="1"/>
</dbReference>
<evidence type="ECO:0000256" key="4">
    <source>
        <dbReference type="ARBA" id="ARBA00022964"/>
    </source>
</evidence>
<evidence type="ECO:0000259" key="7">
    <source>
        <dbReference type="PROSITE" id="PS51471"/>
    </source>
</evidence>
<dbReference type="EMBL" id="UGNV01000001">
    <property type="protein sequence ID" value="STX27822.1"/>
    <property type="molecule type" value="Genomic_DNA"/>
</dbReference>
<dbReference type="GO" id="GO:0031543">
    <property type="term" value="F:peptidyl-proline dioxygenase activity"/>
    <property type="evidence" value="ECO:0007669"/>
    <property type="project" value="TreeGrafter"/>
</dbReference>
<dbReference type="Proteomes" id="UP000254968">
    <property type="component" value="Unassembled WGS sequence"/>
</dbReference>
<sequence length="202" mass="23655">MINPNLLLDQLCEQGFHISDHFLDEQTALILRNTALELAANHQFQAAKIGNQAHAAANNTIRSDKIFWLDEQSPNITPFWQVITQIKTLLNQQLYLGLEEFETHFALYQAGSFYRKHIDQFRSKHTRQVSFVYYLNPNWQDNFGGHLTLYNQQNEIMISISPKWNRFICFLSTLPHEVHKTTKNRLSITGWMKTKDFSNTII</sequence>
<keyword evidence="2" id="KW-0479">Metal-binding</keyword>
<feature type="domain" description="Fe2OG dioxygenase" evidence="7">
    <location>
        <begin position="99"/>
        <end position="194"/>
    </location>
</feature>
<dbReference type="GO" id="GO:0008198">
    <property type="term" value="F:ferrous iron binding"/>
    <property type="evidence" value="ECO:0007669"/>
    <property type="project" value="TreeGrafter"/>
</dbReference>
<protein>
    <submittedName>
        <fullName evidence="8">SM-20-like protein</fullName>
    </submittedName>
</protein>